<evidence type="ECO:0000259" key="4">
    <source>
        <dbReference type="PROSITE" id="PS01124"/>
    </source>
</evidence>
<dbReference type="PROSITE" id="PS00041">
    <property type="entry name" value="HTH_ARAC_FAMILY_1"/>
    <property type="match status" value="1"/>
</dbReference>
<dbReference type="RefSeq" id="WP_382362774.1">
    <property type="nucleotide sequence ID" value="NZ_JBHLWV010000016.1"/>
</dbReference>
<dbReference type="InterPro" id="IPR011051">
    <property type="entry name" value="RmlC_Cupin_sf"/>
</dbReference>
<comment type="caution">
    <text evidence="5">The sequence shown here is derived from an EMBL/GenBank/DDBJ whole genome shotgun (WGS) entry which is preliminary data.</text>
</comment>
<dbReference type="PANTHER" id="PTHR11019">
    <property type="entry name" value="HTH-TYPE TRANSCRIPTIONAL REGULATOR NIMR"/>
    <property type="match status" value="1"/>
</dbReference>
<dbReference type="InterPro" id="IPR009057">
    <property type="entry name" value="Homeodomain-like_sf"/>
</dbReference>
<proteinExistence type="predicted"/>
<dbReference type="PROSITE" id="PS01124">
    <property type="entry name" value="HTH_ARAC_FAMILY_2"/>
    <property type="match status" value="1"/>
</dbReference>
<dbReference type="SUPFAM" id="SSF46689">
    <property type="entry name" value="Homeodomain-like"/>
    <property type="match status" value="1"/>
</dbReference>
<evidence type="ECO:0000256" key="1">
    <source>
        <dbReference type="ARBA" id="ARBA00023015"/>
    </source>
</evidence>
<name>A0ABV6H788_9ACTN</name>
<dbReference type="SMART" id="SM00342">
    <property type="entry name" value="HTH_ARAC"/>
    <property type="match status" value="1"/>
</dbReference>
<dbReference type="Pfam" id="PF12833">
    <property type="entry name" value="HTH_18"/>
    <property type="match status" value="1"/>
</dbReference>
<dbReference type="EMBL" id="JBHLWV010000016">
    <property type="protein sequence ID" value="MFC0314739.1"/>
    <property type="molecule type" value="Genomic_DNA"/>
</dbReference>
<reference evidence="5 6" key="1">
    <citation type="submission" date="2024-09" db="EMBL/GenBank/DDBJ databases">
        <authorList>
            <person name="Sun Q."/>
            <person name="Mori K."/>
        </authorList>
    </citation>
    <scope>NUCLEOTIDE SEQUENCE [LARGE SCALE GENOMIC DNA]</scope>
    <source>
        <strain evidence="5 6">CCM 7957</strain>
    </source>
</reference>
<protein>
    <submittedName>
        <fullName evidence="5">Helix-turn-helix domain-containing protein</fullName>
    </submittedName>
</protein>
<accession>A0ABV6H788</accession>
<dbReference type="Proteomes" id="UP001589783">
    <property type="component" value="Unassembled WGS sequence"/>
</dbReference>
<dbReference type="PANTHER" id="PTHR11019:SF199">
    <property type="entry name" value="HTH-TYPE TRANSCRIPTIONAL REGULATOR NIMR"/>
    <property type="match status" value="1"/>
</dbReference>
<dbReference type="SUPFAM" id="SSF51182">
    <property type="entry name" value="RmlC-like cupins"/>
    <property type="match status" value="1"/>
</dbReference>
<dbReference type="Gene3D" id="1.10.10.60">
    <property type="entry name" value="Homeodomain-like"/>
    <property type="match status" value="1"/>
</dbReference>
<dbReference type="InterPro" id="IPR018062">
    <property type="entry name" value="HTH_AraC-typ_CS"/>
</dbReference>
<keyword evidence="2" id="KW-0238">DNA-binding</keyword>
<keyword evidence="1" id="KW-0805">Transcription regulation</keyword>
<organism evidence="5 6">
    <name type="scientific">Gordonia phosphorivorans</name>
    <dbReference type="NCBI Taxonomy" id="1056982"/>
    <lineage>
        <taxon>Bacteria</taxon>
        <taxon>Bacillati</taxon>
        <taxon>Actinomycetota</taxon>
        <taxon>Actinomycetes</taxon>
        <taxon>Mycobacteriales</taxon>
        <taxon>Gordoniaceae</taxon>
        <taxon>Gordonia</taxon>
    </lineage>
</organism>
<evidence type="ECO:0000313" key="6">
    <source>
        <dbReference type="Proteomes" id="UP001589783"/>
    </source>
</evidence>
<keyword evidence="3" id="KW-0804">Transcription</keyword>
<evidence type="ECO:0000313" key="5">
    <source>
        <dbReference type="EMBL" id="MFC0314739.1"/>
    </source>
</evidence>
<sequence>MAATHHPTAAAAALVPAGLLLSTHSPAHRHVGHLDGCVEEPHSHGEHTLFWPERGFSEVRTRDQLWNLTVGQGLWVPAGTEHSVDRRSSTTPAAMYIRPTAWRRAVGPVRTVVVNTALRELLAHLDWTPMPRAQRLRAQEVCLELITDGSRPTITVPLPHDQRIAEIARQIMADPADNHSIDDWAYRTSQSSRTIARAFRAETGLTFTQWRTHARMARAVELLGEDLPVGVVARRVGYTTSSAFTAAFRRLLKQPPSEFVPGRAP</sequence>
<feature type="domain" description="HTH araC/xylS-type" evidence="4">
    <location>
        <begin position="162"/>
        <end position="262"/>
    </location>
</feature>
<dbReference type="InterPro" id="IPR018060">
    <property type="entry name" value="HTH_AraC"/>
</dbReference>
<evidence type="ECO:0000256" key="2">
    <source>
        <dbReference type="ARBA" id="ARBA00023125"/>
    </source>
</evidence>
<evidence type="ECO:0000256" key="3">
    <source>
        <dbReference type="ARBA" id="ARBA00023163"/>
    </source>
</evidence>
<gene>
    <name evidence="5" type="ORF">ACFFJD_07730</name>
</gene>
<keyword evidence="6" id="KW-1185">Reference proteome</keyword>